<keyword evidence="2" id="KW-0963">Cytoplasm</keyword>
<sequence length="115" mass="13571">MTDLHQFNVITLQLLELLTTSLEIDREENIIKINRLLDQREVLMESIHPPFSEEDMKIGQQLLQLNMQVNNLLVSKKQEIQRDMKELDAKKKSSNKYVNPYGNFSIDGMFYDKKN</sequence>
<proteinExistence type="inferred from homology"/>
<dbReference type="Pfam" id="PF05400">
    <property type="entry name" value="FliT"/>
    <property type="match status" value="1"/>
</dbReference>
<evidence type="ECO:0000256" key="2">
    <source>
        <dbReference type="ARBA" id="ARBA00022490"/>
    </source>
</evidence>
<keyword evidence="8" id="KW-0969">Cilium</keyword>
<dbReference type="InterPro" id="IPR008622">
    <property type="entry name" value="FliT"/>
</dbReference>
<dbReference type="RefSeq" id="WP_066397787.1">
    <property type="nucleotide sequence ID" value="NZ_JAGIKZ010000014.1"/>
</dbReference>
<evidence type="ECO:0000256" key="5">
    <source>
        <dbReference type="ARBA" id="ARBA00093765"/>
    </source>
</evidence>
<dbReference type="EMBL" id="JAGIKZ010000014">
    <property type="protein sequence ID" value="MBP2241999.1"/>
    <property type="molecule type" value="Genomic_DNA"/>
</dbReference>
<reference evidence="8 9" key="1">
    <citation type="submission" date="2021-03" db="EMBL/GenBank/DDBJ databases">
        <title>Genomic Encyclopedia of Type Strains, Phase IV (KMG-IV): sequencing the most valuable type-strain genomes for metagenomic binning, comparative biology and taxonomic classification.</title>
        <authorList>
            <person name="Goeker M."/>
        </authorList>
    </citation>
    <scope>NUCLEOTIDE SEQUENCE [LARGE SCALE GENOMIC DNA]</scope>
    <source>
        <strain evidence="8 9">DSM 26675</strain>
    </source>
</reference>
<comment type="similarity">
    <text evidence="6">Belongs to the bacillales FliT family.</text>
</comment>
<keyword evidence="3" id="KW-1005">Bacterial flagellum biogenesis</keyword>
<name>A0ABS4RH05_9BACI</name>
<dbReference type="Proteomes" id="UP001519293">
    <property type="component" value="Unassembled WGS sequence"/>
</dbReference>
<keyword evidence="8" id="KW-0966">Cell projection</keyword>
<evidence type="ECO:0000256" key="3">
    <source>
        <dbReference type="ARBA" id="ARBA00022795"/>
    </source>
</evidence>
<protein>
    <recommendedName>
        <fullName evidence="7">Flagellar protein FliT</fullName>
    </recommendedName>
</protein>
<gene>
    <name evidence="8" type="ORF">J2Z40_002572</name>
</gene>
<comment type="caution">
    <text evidence="8">The sequence shown here is derived from an EMBL/GenBank/DDBJ whole genome shotgun (WGS) entry which is preliminary data.</text>
</comment>
<comment type="subcellular location">
    <subcellularLocation>
        <location evidence="1">Cytoplasm</location>
        <location evidence="1">Cytosol</location>
    </subcellularLocation>
</comment>
<evidence type="ECO:0000256" key="7">
    <source>
        <dbReference type="ARBA" id="ARBA00093797"/>
    </source>
</evidence>
<evidence type="ECO:0000313" key="8">
    <source>
        <dbReference type="EMBL" id="MBP2241999.1"/>
    </source>
</evidence>
<evidence type="ECO:0000256" key="4">
    <source>
        <dbReference type="ARBA" id="ARBA00023186"/>
    </source>
</evidence>
<keyword evidence="4" id="KW-0143">Chaperone</keyword>
<evidence type="ECO:0000256" key="1">
    <source>
        <dbReference type="ARBA" id="ARBA00004514"/>
    </source>
</evidence>
<accession>A0ABS4RH05</accession>
<keyword evidence="9" id="KW-1185">Reference proteome</keyword>
<keyword evidence="8" id="KW-0282">Flagellum</keyword>
<comment type="function">
    <text evidence="5">May act as an export chaperone for the filament capping protein FliD.</text>
</comment>
<evidence type="ECO:0000256" key="6">
    <source>
        <dbReference type="ARBA" id="ARBA00093785"/>
    </source>
</evidence>
<evidence type="ECO:0000313" key="9">
    <source>
        <dbReference type="Proteomes" id="UP001519293"/>
    </source>
</evidence>
<organism evidence="8 9">
    <name type="scientific">Cytobacillus eiseniae</name>
    <dbReference type="NCBI Taxonomy" id="762947"/>
    <lineage>
        <taxon>Bacteria</taxon>
        <taxon>Bacillati</taxon>
        <taxon>Bacillota</taxon>
        <taxon>Bacilli</taxon>
        <taxon>Bacillales</taxon>
        <taxon>Bacillaceae</taxon>
        <taxon>Cytobacillus</taxon>
    </lineage>
</organism>